<dbReference type="Proteomes" id="UP000186292">
    <property type="component" value="Unassembled WGS sequence"/>
</dbReference>
<evidence type="ECO:0000313" key="1">
    <source>
        <dbReference type="EMBL" id="SIS60404.1"/>
    </source>
</evidence>
<reference evidence="2" key="1">
    <citation type="submission" date="2017-01" db="EMBL/GenBank/DDBJ databases">
        <authorList>
            <person name="Varghese N."/>
            <person name="Submissions S."/>
        </authorList>
    </citation>
    <scope>NUCLEOTIDE SEQUENCE [LARGE SCALE GENOMIC DNA]</scope>
    <source>
        <strain evidence="2">DSM 44531</strain>
    </source>
</reference>
<dbReference type="EMBL" id="FTOF01000021">
    <property type="protein sequence ID" value="SIS60404.1"/>
    <property type="molecule type" value="Genomic_DNA"/>
</dbReference>
<name>A0A1N7KG02_9CORY</name>
<gene>
    <name evidence="1" type="ORF">SAMN05444817_1218</name>
</gene>
<organism evidence="1 2">
    <name type="scientific">Corynebacterium appendicis CIP 107643</name>
    <dbReference type="NCBI Taxonomy" id="1161099"/>
    <lineage>
        <taxon>Bacteria</taxon>
        <taxon>Bacillati</taxon>
        <taxon>Actinomycetota</taxon>
        <taxon>Actinomycetes</taxon>
        <taxon>Mycobacteriales</taxon>
        <taxon>Corynebacteriaceae</taxon>
        <taxon>Corynebacterium</taxon>
    </lineage>
</organism>
<dbReference type="RefSeq" id="WP_143313942.1">
    <property type="nucleotide sequence ID" value="NZ_CP046976.1"/>
</dbReference>
<sequence length="230" mass="26672">MNDLDSQVTCWWCKERPADSKEHKFKASDLRRVMFKDDPAAIVWMDDNGTRRDVKGCNAINRDRHRVLKFEPSLCEKCNNEHSQVFDLSYDKFAEYIATTPEIHDRGYVSFPDIFGGEWRSEMLNVARYFIKHFGCRMVSNGVPVPESMVNFLNGGAEMNDVRLNVVCNEQIRRGILPYELWISPHIGIQDEHTKEVVASTCAYYILGVGVRFEVSWFSFRLFNAQRLSA</sequence>
<dbReference type="AlphaFoldDB" id="A0A1N7KG02"/>
<dbReference type="OrthoDB" id="4427540at2"/>
<accession>A0A1N7KG02</accession>
<proteinExistence type="predicted"/>
<protein>
    <submittedName>
        <fullName evidence="1">Uncharacterized protein</fullName>
    </submittedName>
</protein>
<keyword evidence="2" id="KW-1185">Reference proteome</keyword>
<evidence type="ECO:0000313" key="2">
    <source>
        <dbReference type="Proteomes" id="UP000186292"/>
    </source>
</evidence>